<proteinExistence type="predicted"/>
<gene>
    <name evidence="1" type="ORF">D6Z83_15455</name>
    <name evidence="2" type="ORF">EBE87_24660</name>
</gene>
<name>A0A3A9JCW6_9PROT</name>
<evidence type="ECO:0000313" key="3">
    <source>
        <dbReference type="Proteomes" id="UP000274097"/>
    </source>
</evidence>
<dbReference type="Proteomes" id="UP000278036">
    <property type="component" value="Unassembled WGS sequence"/>
</dbReference>
<evidence type="ECO:0008006" key="5">
    <source>
        <dbReference type="Google" id="ProtNLM"/>
    </source>
</evidence>
<evidence type="ECO:0000313" key="2">
    <source>
        <dbReference type="EMBL" id="RMI16960.1"/>
    </source>
</evidence>
<dbReference type="EMBL" id="RAQU01000095">
    <property type="protein sequence ID" value="RKK03271.1"/>
    <property type="molecule type" value="Genomic_DNA"/>
</dbReference>
<dbReference type="RefSeq" id="WP_120639183.1">
    <property type="nucleotide sequence ID" value="NZ_RAQU01000095.1"/>
</dbReference>
<sequence length="239" mass="26477">MTSTRGKGRGVSLKKLHDIDVGAEVIPLADTRPVELEALTTISGEDMDAIEEVFRGTGVTSDEAKLRAVLTARREVGAAWRSAAGSFLEIGRALNTLDDQLRTREEKARLKAGFERLFPFSEPVASQFRRVAEMVDSGRVAEANLPGSYSAAYQLALLKPEELEIARREGLVSPKTSRSTLIAFRRTRSAERPEVDLSALAAEARRIRDTRRRMLGELVKMRRRASEIAKLLENDPSSQ</sequence>
<evidence type="ECO:0000313" key="4">
    <source>
        <dbReference type="Proteomes" id="UP000278036"/>
    </source>
</evidence>
<dbReference type="AlphaFoldDB" id="A0A3A9JCW6"/>
<comment type="caution">
    <text evidence="1">The sequence shown here is derived from an EMBL/GenBank/DDBJ whole genome shotgun (WGS) entry which is preliminary data.</text>
</comment>
<dbReference type="EMBL" id="RFLX01000044">
    <property type="protein sequence ID" value="RMI16960.1"/>
    <property type="molecule type" value="Genomic_DNA"/>
</dbReference>
<evidence type="ECO:0000313" key="1">
    <source>
        <dbReference type="EMBL" id="RKK03271.1"/>
    </source>
</evidence>
<dbReference type="InParanoid" id="A0A3A9JCW6"/>
<dbReference type="OrthoDB" id="7266764at2"/>
<accession>A0A3A9JCW6</accession>
<keyword evidence="3" id="KW-1185">Reference proteome</keyword>
<organism evidence="1 4">
    <name type="scientific">Teichococcus wenyumeiae</name>
    <dbReference type="NCBI Taxonomy" id="2478470"/>
    <lineage>
        <taxon>Bacteria</taxon>
        <taxon>Pseudomonadati</taxon>
        <taxon>Pseudomonadota</taxon>
        <taxon>Alphaproteobacteria</taxon>
        <taxon>Acetobacterales</taxon>
        <taxon>Roseomonadaceae</taxon>
        <taxon>Roseomonas</taxon>
    </lineage>
</organism>
<reference evidence="1 4" key="1">
    <citation type="submission" date="2018-09" db="EMBL/GenBank/DDBJ databases">
        <title>Roseomonas sp. nov., isolated from feces of Tibetan antelopes in the Qinghai-Tibet plateau, China.</title>
        <authorList>
            <person name="Tian Z."/>
        </authorList>
    </citation>
    <scope>NUCLEOTIDE SEQUENCE [LARGE SCALE GENOMIC DNA]</scope>
    <source>
        <strain evidence="2 3">Z23</strain>
        <strain evidence="1 4">Z24</strain>
    </source>
</reference>
<protein>
    <recommendedName>
        <fullName evidence="5">DUF3102 domain-containing protein</fullName>
    </recommendedName>
</protein>
<dbReference type="Proteomes" id="UP000274097">
    <property type="component" value="Unassembled WGS sequence"/>
</dbReference>